<keyword evidence="2" id="KW-1185">Reference proteome</keyword>
<dbReference type="EMBL" id="AVOT02002864">
    <property type="protein sequence ID" value="MBW0471796.1"/>
    <property type="molecule type" value="Genomic_DNA"/>
</dbReference>
<comment type="caution">
    <text evidence="1">The sequence shown here is derived from an EMBL/GenBank/DDBJ whole genome shotgun (WGS) entry which is preliminary data.</text>
</comment>
<evidence type="ECO:0000313" key="2">
    <source>
        <dbReference type="Proteomes" id="UP000765509"/>
    </source>
</evidence>
<gene>
    <name evidence="1" type="ORF">O181_011511</name>
</gene>
<accession>A0A9Q3BSY0</accession>
<name>A0A9Q3BSY0_9BASI</name>
<organism evidence="1 2">
    <name type="scientific">Austropuccinia psidii MF-1</name>
    <dbReference type="NCBI Taxonomy" id="1389203"/>
    <lineage>
        <taxon>Eukaryota</taxon>
        <taxon>Fungi</taxon>
        <taxon>Dikarya</taxon>
        <taxon>Basidiomycota</taxon>
        <taxon>Pucciniomycotina</taxon>
        <taxon>Pucciniomycetes</taxon>
        <taxon>Pucciniales</taxon>
        <taxon>Sphaerophragmiaceae</taxon>
        <taxon>Austropuccinia</taxon>
    </lineage>
</organism>
<protein>
    <submittedName>
        <fullName evidence="1">Uncharacterized protein</fullName>
    </submittedName>
</protein>
<sequence length="158" mass="17433">MVHGTLRPLLAKRCQGDHPPAPKARWAHLSQVWPPISIFPKVAKRTPGPTLAMFNPWPLAATRAKQVFPSIQGKNSPSPMYSIPKDSGMVHIWYNIPLCTNFSQQSNGDAFRTKLCLFNSSPQIHDPFGRISFQSFSLGFYQKTIQGPQPPGPAGVGL</sequence>
<dbReference type="AlphaFoldDB" id="A0A9Q3BSY0"/>
<reference evidence="1" key="1">
    <citation type="submission" date="2021-03" db="EMBL/GenBank/DDBJ databases">
        <title>Draft genome sequence of rust myrtle Austropuccinia psidii MF-1, a brazilian biotype.</title>
        <authorList>
            <person name="Quecine M.C."/>
            <person name="Pachon D.M.R."/>
            <person name="Bonatelli M.L."/>
            <person name="Correr F.H."/>
            <person name="Franceschini L.M."/>
            <person name="Leite T.F."/>
            <person name="Margarido G.R.A."/>
            <person name="Almeida C.A."/>
            <person name="Ferrarezi J.A."/>
            <person name="Labate C.A."/>
        </authorList>
    </citation>
    <scope>NUCLEOTIDE SEQUENCE</scope>
    <source>
        <strain evidence="1">MF-1</strain>
    </source>
</reference>
<dbReference type="Proteomes" id="UP000765509">
    <property type="component" value="Unassembled WGS sequence"/>
</dbReference>
<proteinExistence type="predicted"/>
<evidence type="ECO:0000313" key="1">
    <source>
        <dbReference type="EMBL" id="MBW0471796.1"/>
    </source>
</evidence>